<dbReference type="PANTHER" id="PTHR45815:SF3">
    <property type="entry name" value="PROTEIN DISULFIDE-ISOMERASE A6"/>
    <property type="match status" value="1"/>
</dbReference>
<name>A0A7S2B896_9DINO</name>
<evidence type="ECO:0000256" key="4">
    <source>
        <dbReference type="ARBA" id="ARBA00023157"/>
    </source>
</evidence>
<organism evidence="9">
    <name type="scientific">Alexandrium andersonii</name>
    <dbReference type="NCBI Taxonomy" id="327968"/>
    <lineage>
        <taxon>Eukaryota</taxon>
        <taxon>Sar</taxon>
        <taxon>Alveolata</taxon>
        <taxon>Dinophyceae</taxon>
        <taxon>Gonyaulacales</taxon>
        <taxon>Pyrocystaceae</taxon>
        <taxon>Alexandrium</taxon>
    </lineage>
</organism>
<evidence type="ECO:0000259" key="8">
    <source>
        <dbReference type="Pfam" id="PF24541"/>
    </source>
</evidence>
<gene>
    <name evidence="9" type="ORF">AAND1436_LOCUS9662</name>
</gene>
<evidence type="ECO:0000256" key="7">
    <source>
        <dbReference type="SAM" id="Coils"/>
    </source>
</evidence>
<dbReference type="GO" id="GO:0003756">
    <property type="term" value="F:protein disulfide isomerase activity"/>
    <property type="evidence" value="ECO:0007669"/>
    <property type="project" value="UniProtKB-EC"/>
</dbReference>
<keyword evidence="6" id="KW-0676">Redox-active center</keyword>
<evidence type="ECO:0000256" key="1">
    <source>
        <dbReference type="ARBA" id="ARBA00001182"/>
    </source>
</evidence>
<keyword evidence="7" id="KW-0175">Coiled coil</keyword>
<evidence type="ECO:0000256" key="3">
    <source>
        <dbReference type="ARBA" id="ARBA00012723"/>
    </source>
</evidence>
<feature type="domain" description="PDIA6-like C-terminal thioredoxin-like" evidence="8">
    <location>
        <begin position="48"/>
        <end position="165"/>
    </location>
</feature>
<feature type="coiled-coil region" evidence="7">
    <location>
        <begin position="3"/>
        <end position="44"/>
    </location>
</feature>
<dbReference type="EMBL" id="HBGQ01019343">
    <property type="protein sequence ID" value="CAD9389389.1"/>
    <property type="molecule type" value="Transcribed_RNA"/>
</dbReference>
<accession>A0A7S2B896</accession>
<dbReference type="AlphaFoldDB" id="A0A7S2B896"/>
<dbReference type="GO" id="GO:0005788">
    <property type="term" value="C:endoplasmic reticulum lumen"/>
    <property type="evidence" value="ECO:0007669"/>
    <property type="project" value="UniProtKB-SubCell"/>
</dbReference>
<evidence type="ECO:0000313" key="9">
    <source>
        <dbReference type="EMBL" id="CAD9389389.1"/>
    </source>
</evidence>
<comment type="subcellular location">
    <subcellularLocation>
        <location evidence="2">Endoplasmic reticulum lumen</location>
    </subcellularLocation>
</comment>
<reference evidence="9" key="1">
    <citation type="submission" date="2021-01" db="EMBL/GenBank/DDBJ databases">
        <authorList>
            <person name="Corre E."/>
            <person name="Pelletier E."/>
            <person name="Niang G."/>
            <person name="Scheremetjew M."/>
            <person name="Finn R."/>
            <person name="Kale V."/>
            <person name="Holt S."/>
            <person name="Cochrane G."/>
            <person name="Meng A."/>
            <person name="Brown T."/>
            <person name="Cohen L."/>
        </authorList>
    </citation>
    <scope>NUCLEOTIDE SEQUENCE</scope>
    <source>
        <strain evidence="9">CCMP2222</strain>
    </source>
</reference>
<proteinExistence type="predicted"/>
<dbReference type="InterPro" id="IPR057305">
    <property type="entry name" value="Thioredox_PDIA6_C"/>
</dbReference>
<comment type="catalytic activity">
    <reaction evidence="1">
        <text>Catalyzes the rearrangement of -S-S- bonds in proteins.</text>
        <dbReference type="EC" id="5.3.4.1"/>
    </reaction>
</comment>
<keyword evidence="5" id="KW-0413">Isomerase</keyword>
<evidence type="ECO:0000256" key="6">
    <source>
        <dbReference type="ARBA" id="ARBA00023284"/>
    </source>
</evidence>
<dbReference type="Pfam" id="PF24541">
    <property type="entry name" value="Thioredox_PDIA6_C"/>
    <property type="match status" value="1"/>
</dbReference>
<dbReference type="EC" id="5.3.4.1" evidence="3"/>
<sequence>MSVGERREKIQTMEADIKEKKKQAKALEAEAKQLSAKLQLMKLGGQKPEKVEQLLGDAEFREHCEHRTCILAFLPHILDGGAAVRNQYLVTVDKVFKKSKADNTPAGFMWLQGGDQFEIEELLSLQFGFPAVIAINLKKGKYGVHRGIVDQDGLAQFLKSMMIGKVPLHPLPKNLPKFSKMEAWDGKDGKPPAEEEL</sequence>
<keyword evidence="4" id="KW-1015">Disulfide bond</keyword>
<dbReference type="GO" id="GO:0034976">
    <property type="term" value="P:response to endoplasmic reticulum stress"/>
    <property type="evidence" value="ECO:0007669"/>
    <property type="project" value="TreeGrafter"/>
</dbReference>
<evidence type="ECO:0000256" key="5">
    <source>
        <dbReference type="ARBA" id="ARBA00023235"/>
    </source>
</evidence>
<evidence type="ECO:0000256" key="2">
    <source>
        <dbReference type="ARBA" id="ARBA00004319"/>
    </source>
</evidence>
<dbReference type="PANTHER" id="PTHR45815">
    <property type="entry name" value="PROTEIN DISULFIDE-ISOMERASE A6"/>
    <property type="match status" value="1"/>
</dbReference>
<dbReference type="GO" id="GO:0015035">
    <property type="term" value="F:protein-disulfide reductase activity"/>
    <property type="evidence" value="ECO:0007669"/>
    <property type="project" value="TreeGrafter"/>
</dbReference>
<protein>
    <recommendedName>
        <fullName evidence="3">protein disulfide-isomerase</fullName>
        <ecNumber evidence="3">5.3.4.1</ecNumber>
    </recommendedName>
</protein>